<dbReference type="AlphaFoldDB" id="A0AA39QFR8"/>
<proteinExistence type="predicted"/>
<gene>
    <name evidence="1" type="ORF">EDD18DRAFT_1346680</name>
</gene>
<evidence type="ECO:0000313" key="1">
    <source>
        <dbReference type="EMBL" id="KAK0502112.1"/>
    </source>
</evidence>
<name>A0AA39QFR8_9AGAR</name>
<comment type="caution">
    <text evidence="1">The sequence shown here is derived from an EMBL/GenBank/DDBJ whole genome shotgun (WGS) entry which is preliminary data.</text>
</comment>
<keyword evidence="2" id="KW-1185">Reference proteome</keyword>
<evidence type="ECO:0000313" key="2">
    <source>
        <dbReference type="Proteomes" id="UP001175228"/>
    </source>
</evidence>
<dbReference type="EMBL" id="JAUEPU010000005">
    <property type="protein sequence ID" value="KAK0502112.1"/>
    <property type="molecule type" value="Genomic_DNA"/>
</dbReference>
<reference evidence="1" key="1">
    <citation type="submission" date="2023-06" db="EMBL/GenBank/DDBJ databases">
        <authorList>
            <consortium name="Lawrence Berkeley National Laboratory"/>
            <person name="Ahrendt S."/>
            <person name="Sahu N."/>
            <person name="Indic B."/>
            <person name="Wong-Bajracharya J."/>
            <person name="Merenyi Z."/>
            <person name="Ke H.-M."/>
            <person name="Monk M."/>
            <person name="Kocsube S."/>
            <person name="Drula E."/>
            <person name="Lipzen A."/>
            <person name="Balint B."/>
            <person name="Henrissat B."/>
            <person name="Andreopoulos B."/>
            <person name="Martin F.M."/>
            <person name="Harder C.B."/>
            <person name="Rigling D."/>
            <person name="Ford K.L."/>
            <person name="Foster G.D."/>
            <person name="Pangilinan J."/>
            <person name="Papanicolaou A."/>
            <person name="Barry K."/>
            <person name="LaButti K."/>
            <person name="Viragh M."/>
            <person name="Koriabine M."/>
            <person name="Yan M."/>
            <person name="Riley R."/>
            <person name="Champramary S."/>
            <person name="Plett K.L."/>
            <person name="Tsai I.J."/>
            <person name="Slot J."/>
            <person name="Sipos G."/>
            <person name="Plett J."/>
            <person name="Nagy L.G."/>
            <person name="Grigoriev I.V."/>
        </authorList>
    </citation>
    <scope>NUCLEOTIDE SEQUENCE</scope>
    <source>
        <strain evidence="1">HWK02</strain>
    </source>
</reference>
<sequence length="65" mass="7422">MSGELSHETPEWQYQEQSCMYLNCWAWPHVHMLQTSKTVNYGVPPVIYNGTGIGAWAHLVFLVKG</sequence>
<organism evidence="1 2">
    <name type="scientific">Armillaria luteobubalina</name>
    <dbReference type="NCBI Taxonomy" id="153913"/>
    <lineage>
        <taxon>Eukaryota</taxon>
        <taxon>Fungi</taxon>
        <taxon>Dikarya</taxon>
        <taxon>Basidiomycota</taxon>
        <taxon>Agaricomycotina</taxon>
        <taxon>Agaricomycetes</taxon>
        <taxon>Agaricomycetidae</taxon>
        <taxon>Agaricales</taxon>
        <taxon>Marasmiineae</taxon>
        <taxon>Physalacriaceae</taxon>
        <taxon>Armillaria</taxon>
    </lineage>
</organism>
<protein>
    <submittedName>
        <fullName evidence="1">Uncharacterized protein</fullName>
    </submittedName>
</protein>
<accession>A0AA39QFR8</accession>
<dbReference type="Proteomes" id="UP001175228">
    <property type="component" value="Unassembled WGS sequence"/>
</dbReference>